<keyword evidence="1" id="KW-0479">Metal-binding</keyword>
<dbReference type="RefSeq" id="WP_219747360.1">
    <property type="nucleotide sequence ID" value="NZ_JAHXZN010000001.1"/>
</dbReference>
<name>A0ABS7BK03_9SPHN</name>
<dbReference type="PANTHER" id="PTHR42970">
    <property type="entry name" value="PECTATE LYASE C-RELATED"/>
    <property type="match status" value="1"/>
</dbReference>
<dbReference type="InterPro" id="IPR012334">
    <property type="entry name" value="Pectin_lyas_fold"/>
</dbReference>
<evidence type="ECO:0000313" key="3">
    <source>
        <dbReference type="EMBL" id="MBW6529900.1"/>
    </source>
</evidence>
<dbReference type="InterPro" id="IPR052063">
    <property type="entry name" value="Polysaccharide_Lyase_1"/>
</dbReference>
<dbReference type="Gene3D" id="2.160.20.10">
    <property type="entry name" value="Single-stranded right-handed beta-helix, Pectin lyase-like"/>
    <property type="match status" value="1"/>
</dbReference>
<gene>
    <name evidence="3" type="ORF">KZ820_04065</name>
</gene>
<dbReference type="EMBL" id="JAHXZN010000001">
    <property type="protein sequence ID" value="MBW6529900.1"/>
    <property type="molecule type" value="Genomic_DNA"/>
</dbReference>
<reference evidence="3 4" key="1">
    <citation type="submission" date="2021-07" db="EMBL/GenBank/DDBJ databases">
        <title>Sphingomonas sp.</title>
        <authorList>
            <person name="Feng G."/>
            <person name="Li J."/>
            <person name="Pan M."/>
        </authorList>
    </citation>
    <scope>NUCLEOTIDE SEQUENCE [LARGE SCALE GENOMIC DNA]</scope>
    <source>
        <strain evidence="3 4">RRHST34</strain>
    </source>
</reference>
<comment type="caution">
    <text evidence="3">The sequence shown here is derived from an EMBL/GenBank/DDBJ whole genome shotgun (WGS) entry which is preliminary data.</text>
</comment>
<organism evidence="3 4">
    <name type="scientific">Sphingomonas citri</name>
    <dbReference type="NCBI Taxonomy" id="2862499"/>
    <lineage>
        <taxon>Bacteria</taxon>
        <taxon>Pseudomonadati</taxon>
        <taxon>Pseudomonadota</taxon>
        <taxon>Alphaproteobacteria</taxon>
        <taxon>Sphingomonadales</taxon>
        <taxon>Sphingomonadaceae</taxon>
        <taxon>Sphingomonas</taxon>
    </lineage>
</organism>
<evidence type="ECO:0008006" key="5">
    <source>
        <dbReference type="Google" id="ProtNLM"/>
    </source>
</evidence>
<evidence type="ECO:0000256" key="2">
    <source>
        <dbReference type="ARBA" id="ARBA00023180"/>
    </source>
</evidence>
<dbReference type="Proteomes" id="UP000759103">
    <property type="component" value="Unassembled WGS sequence"/>
</dbReference>
<dbReference type="InterPro" id="IPR011050">
    <property type="entry name" value="Pectin_lyase_fold/virulence"/>
</dbReference>
<evidence type="ECO:0000256" key="1">
    <source>
        <dbReference type="ARBA" id="ARBA00022723"/>
    </source>
</evidence>
<accession>A0ABS7BK03</accession>
<proteinExistence type="predicted"/>
<keyword evidence="2" id="KW-0325">Glycoprotein</keyword>
<protein>
    <recommendedName>
        <fullName evidence="5">Pectate lyase</fullName>
    </recommendedName>
</protein>
<dbReference type="PANTHER" id="PTHR42970:SF1">
    <property type="entry name" value="PECTATE LYASE C-RELATED"/>
    <property type="match status" value="1"/>
</dbReference>
<keyword evidence="4" id="KW-1185">Reference proteome</keyword>
<sequence length="576" mass="60685">MTRTRVLLIAALLLLGALLLPAIEGGVAVPAAAEESFPVDCDTSDAPHALPAFPGAQGFGRYARGGRGGRVIAVTTLADSGPGSLRDCAEASGARTCVFRVSGTIVLRDWIKVTQPFLTVAGQTSPGGVALRNGASGNAPMLVRTHDVVLRHFRLRPGASPRSSDNVDTIQISGGAHDVILDHLSTSWPTDEGINIVGAGHETGRCGQTRNVTVQWSILAEGLNRANRGPHSRGTYFGYGAHAVTFHHNLIASNVRRNPLVNLRGQFDMIDNVIFNSVSYNAELYTRFGDLDVNAIGNSAIMGPSSEATKQLYLVNYFRDYPARFRIHLRGNLDVHRLEDRGDERLVLEPGDWRYVSAAPIGTLSMAASEIDDAGTAYRRVVAAVGATRPRRDAADSRVVGGLVACRGAVLDDPAQVGGWPALTGGAAPADRDGDGIADEWELAHGLSPSNPNDRNMLGGDGYTKLEAYLSELAGDRATVTVQPSLVPRPACGRAIADPGPLPSIALSADPAQVSGGGAVTLRWSGENIRSCKLDGAAAGEAGARVVRVKATRVYEIDCIGRYGGDAIDSALVTVR</sequence>
<evidence type="ECO:0000313" key="4">
    <source>
        <dbReference type="Proteomes" id="UP000759103"/>
    </source>
</evidence>
<dbReference type="SUPFAM" id="SSF51126">
    <property type="entry name" value="Pectin lyase-like"/>
    <property type="match status" value="1"/>
</dbReference>